<feature type="non-terminal residue" evidence="2">
    <location>
        <position position="82"/>
    </location>
</feature>
<dbReference type="PANTHER" id="PTHR32170">
    <property type="entry name" value="PROTEASOME ACTIVATOR COMPLEX SUBUNIT 4"/>
    <property type="match status" value="1"/>
</dbReference>
<dbReference type="InterPro" id="IPR035309">
    <property type="entry name" value="PSME4"/>
</dbReference>
<organism evidence="2 3">
    <name type="scientific">Cryomyces antarcticus</name>
    <dbReference type="NCBI Taxonomy" id="329879"/>
    <lineage>
        <taxon>Eukaryota</taxon>
        <taxon>Fungi</taxon>
        <taxon>Dikarya</taxon>
        <taxon>Ascomycota</taxon>
        <taxon>Pezizomycotina</taxon>
        <taxon>Dothideomycetes</taxon>
        <taxon>Dothideomycetes incertae sedis</taxon>
        <taxon>Cryomyces</taxon>
    </lineage>
</organism>
<dbReference type="EMBL" id="JAVRRA010004008">
    <property type="protein sequence ID" value="KAK5275850.1"/>
    <property type="molecule type" value="Genomic_DNA"/>
</dbReference>
<dbReference type="InterPro" id="IPR032430">
    <property type="entry name" value="Blm10_mid"/>
</dbReference>
<dbReference type="Proteomes" id="UP001357485">
    <property type="component" value="Unassembled WGS sequence"/>
</dbReference>
<gene>
    <name evidence="2" type="primary">BLM3_5</name>
    <name evidence="2" type="ORF">LTR16_012066</name>
</gene>
<reference evidence="2 3" key="1">
    <citation type="submission" date="2023-08" db="EMBL/GenBank/DDBJ databases">
        <title>Black Yeasts Isolated from many extreme environments.</title>
        <authorList>
            <person name="Coleine C."/>
            <person name="Stajich J.E."/>
            <person name="Selbmann L."/>
        </authorList>
    </citation>
    <scope>NUCLEOTIDE SEQUENCE [LARGE SCALE GENOMIC DNA]</scope>
    <source>
        <strain evidence="2 3">CCFEE 536</strain>
    </source>
</reference>
<dbReference type="Pfam" id="PF16507">
    <property type="entry name" value="HEAT_PSME4_mid"/>
    <property type="match status" value="1"/>
</dbReference>
<sequence length="82" mass="9474">MRWNREHNGEYEVPEGRRLNEEVKARFVLCLREVVFMGIYAKSVTAMTYSLSALQSLAYLEPRLILPGALQRIYPAMQGLVE</sequence>
<evidence type="ECO:0000313" key="2">
    <source>
        <dbReference type="EMBL" id="KAK5275850.1"/>
    </source>
</evidence>
<protein>
    <submittedName>
        <fullName evidence="2">Proteasome activator BLM10</fullName>
    </submittedName>
</protein>
<dbReference type="PANTHER" id="PTHR32170:SF3">
    <property type="entry name" value="PROTEASOME ACTIVATOR COMPLEX SUBUNIT 4"/>
    <property type="match status" value="1"/>
</dbReference>
<keyword evidence="3" id="KW-1185">Reference proteome</keyword>
<feature type="domain" description="Proteasome activator Blm10 middle HEAT repeats region" evidence="1">
    <location>
        <begin position="1"/>
        <end position="82"/>
    </location>
</feature>
<keyword evidence="2" id="KW-0647">Proteasome</keyword>
<name>A0ABR0M0S5_9PEZI</name>
<proteinExistence type="predicted"/>
<accession>A0ABR0M0S5</accession>
<evidence type="ECO:0000259" key="1">
    <source>
        <dbReference type="Pfam" id="PF16507"/>
    </source>
</evidence>
<dbReference type="GO" id="GO:0000502">
    <property type="term" value="C:proteasome complex"/>
    <property type="evidence" value="ECO:0007669"/>
    <property type="project" value="UniProtKB-KW"/>
</dbReference>
<evidence type="ECO:0000313" key="3">
    <source>
        <dbReference type="Proteomes" id="UP001357485"/>
    </source>
</evidence>
<comment type="caution">
    <text evidence="2">The sequence shown here is derived from an EMBL/GenBank/DDBJ whole genome shotgun (WGS) entry which is preliminary data.</text>
</comment>